<proteinExistence type="predicted"/>
<name>A0A2D0KRS6_9GAMM</name>
<dbReference type="EMBL" id="NJAJ01000011">
    <property type="protein sequence ID" value="PHM66025.1"/>
    <property type="molecule type" value="Genomic_DNA"/>
</dbReference>
<dbReference type="AlphaFoldDB" id="A0A2D0KRS6"/>
<reference evidence="1 2" key="1">
    <citation type="journal article" date="2017" name="Nat. Microbiol.">
        <title>Natural product diversity associated with the nematode symbionts Photorhabdus and Xenorhabdus.</title>
        <authorList>
            <person name="Tobias N.J."/>
            <person name="Wolff H."/>
            <person name="Djahanschiri B."/>
            <person name="Grundmann F."/>
            <person name="Kronenwerth M."/>
            <person name="Shi Y.M."/>
            <person name="Simonyi S."/>
            <person name="Grun P."/>
            <person name="Shapiro-Ilan D."/>
            <person name="Pidot S.J."/>
            <person name="Stinear T.P."/>
            <person name="Ebersberger I."/>
            <person name="Bode H.B."/>
        </authorList>
    </citation>
    <scope>NUCLEOTIDE SEQUENCE [LARGE SCALE GENOMIC DNA]</scope>
    <source>
        <strain evidence="1 2">DSM 17904</strain>
    </source>
</reference>
<protein>
    <submittedName>
        <fullName evidence="1">Uncharacterized protein</fullName>
    </submittedName>
</protein>
<accession>A0A2D0KRS6</accession>
<dbReference type="Proteomes" id="UP000222366">
    <property type="component" value="Unassembled WGS sequence"/>
</dbReference>
<organism evidence="1 2">
    <name type="scientific">Xenorhabdus stockiae</name>
    <dbReference type="NCBI Taxonomy" id="351614"/>
    <lineage>
        <taxon>Bacteria</taxon>
        <taxon>Pseudomonadati</taxon>
        <taxon>Pseudomonadota</taxon>
        <taxon>Gammaproteobacteria</taxon>
        <taxon>Enterobacterales</taxon>
        <taxon>Morganellaceae</taxon>
        <taxon>Xenorhabdus</taxon>
    </lineage>
</organism>
<evidence type="ECO:0000313" key="2">
    <source>
        <dbReference type="Proteomes" id="UP000222366"/>
    </source>
</evidence>
<sequence length="336" mass="39083">MGNIKNFHWHGVNDINIRINHINKSNTASIFANKRNMISVTIKIQPTDIYGKTILIPSSLLLKHIYLIDHHTEEKITYKAAGNDPFTWSYTDDPNEFTAIPGSSSYIVLKPDKKSDNSVIFYVYCSPSAINQVKKIAVLVKTPRYEYTTAHQEKKDAFIQLTSLNEIYYHLSDLESNEVLITTHSEWDDTFFWNQFNTYVSLKQKDKYGKRNIIKLENFGGMLDSVHQLYHLDTGYSRYYSHFLWSLGEYTTVSVGNTKWFDLNITHPIDIEIRQIANALCFTVIFMGFDSIGKSQDTWYDMYIKIYDQFGNNGTFDIVPRNDNHQEKLKVHLADH</sequence>
<dbReference type="RefSeq" id="WP_099124660.1">
    <property type="nucleotide sequence ID" value="NZ_CAWNRH010000013.1"/>
</dbReference>
<keyword evidence="2" id="KW-1185">Reference proteome</keyword>
<evidence type="ECO:0000313" key="1">
    <source>
        <dbReference type="EMBL" id="PHM66025.1"/>
    </source>
</evidence>
<gene>
    <name evidence="1" type="ORF">Xsto_01531</name>
</gene>
<comment type="caution">
    <text evidence="1">The sequence shown here is derived from an EMBL/GenBank/DDBJ whole genome shotgun (WGS) entry which is preliminary data.</text>
</comment>